<gene>
    <name evidence="1" type="ORF">EDB92DRAFT_1612020</name>
</gene>
<sequence>MTTALIRIRQCASSHDPSFICPENALHVYCLALNHGLLKETLEAAEVTLKSPMTIQDPEDKLDTIPGVTLHKFWKYRQRVLGNLDEILVQEFCDSEVYRILCDAALDCVELSDYGDNNPGIPLWLDEYLNSVAGDPSCFNVTTFHLAQFSHVSPAVSH</sequence>
<accession>A0AAD4Q9R2</accession>
<protein>
    <submittedName>
        <fullName evidence="1">Uncharacterized protein</fullName>
    </submittedName>
</protein>
<dbReference type="Proteomes" id="UP001201163">
    <property type="component" value="Unassembled WGS sequence"/>
</dbReference>
<reference evidence="1" key="1">
    <citation type="submission" date="2022-01" db="EMBL/GenBank/DDBJ databases">
        <title>Comparative genomics reveals a dynamic genome evolution in the ectomycorrhizal milk-cap (Lactarius) mushrooms.</title>
        <authorList>
            <consortium name="DOE Joint Genome Institute"/>
            <person name="Lebreton A."/>
            <person name="Tang N."/>
            <person name="Kuo A."/>
            <person name="LaButti K."/>
            <person name="Drula E."/>
            <person name="Barry K."/>
            <person name="Clum A."/>
            <person name="Lipzen A."/>
            <person name="Mousain D."/>
            <person name="Ng V."/>
            <person name="Wang R."/>
            <person name="Wang X."/>
            <person name="Dai Y."/>
            <person name="Henrissat B."/>
            <person name="Grigoriev I.V."/>
            <person name="Guerin-Laguette A."/>
            <person name="Yu F."/>
            <person name="Martin F.M."/>
        </authorList>
    </citation>
    <scope>NUCLEOTIDE SEQUENCE</scope>
    <source>
        <strain evidence="1">QP</strain>
    </source>
</reference>
<evidence type="ECO:0000313" key="2">
    <source>
        <dbReference type="Proteomes" id="UP001201163"/>
    </source>
</evidence>
<keyword evidence="2" id="KW-1185">Reference proteome</keyword>
<dbReference type="AlphaFoldDB" id="A0AAD4Q9R2"/>
<proteinExistence type="predicted"/>
<evidence type="ECO:0000313" key="1">
    <source>
        <dbReference type="EMBL" id="KAH8983115.1"/>
    </source>
</evidence>
<organism evidence="1 2">
    <name type="scientific">Lactarius akahatsu</name>
    <dbReference type="NCBI Taxonomy" id="416441"/>
    <lineage>
        <taxon>Eukaryota</taxon>
        <taxon>Fungi</taxon>
        <taxon>Dikarya</taxon>
        <taxon>Basidiomycota</taxon>
        <taxon>Agaricomycotina</taxon>
        <taxon>Agaricomycetes</taxon>
        <taxon>Russulales</taxon>
        <taxon>Russulaceae</taxon>
        <taxon>Lactarius</taxon>
    </lineage>
</organism>
<comment type="caution">
    <text evidence="1">The sequence shown here is derived from an EMBL/GenBank/DDBJ whole genome shotgun (WGS) entry which is preliminary data.</text>
</comment>
<name>A0AAD4Q9R2_9AGAM</name>
<dbReference type="EMBL" id="JAKELL010000092">
    <property type="protein sequence ID" value="KAH8983115.1"/>
    <property type="molecule type" value="Genomic_DNA"/>
</dbReference>